<dbReference type="Proteomes" id="UP000030748">
    <property type="component" value="Unassembled WGS sequence"/>
</dbReference>
<organism evidence="13 14">
    <name type="scientific">Erythranthe guttata</name>
    <name type="common">Yellow monkey flower</name>
    <name type="synonym">Mimulus guttatus</name>
    <dbReference type="NCBI Taxonomy" id="4155"/>
    <lineage>
        <taxon>Eukaryota</taxon>
        <taxon>Viridiplantae</taxon>
        <taxon>Streptophyta</taxon>
        <taxon>Embryophyta</taxon>
        <taxon>Tracheophyta</taxon>
        <taxon>Spermatophyta</taxon>
        <taxon>Magnoliopsida</taxon>
        <taxon>eudicotyledons</taxon>
        <taxon>Gunneridae</taxon>
        <taxon>Pentapetalae</taxon>
        <taxon>asterids</taxon>
        <taxon>lamiids</taxon>
        <taxon>Lamiales</taxon>
        <taxon>Phrymaceae</taxon>
        <taxon>Erythranthe</taxon>
    </lineage>
</organism>
<evidence type="ECO:0000256" key="5">
    <source>
        <dbReference type="ARBA" id="ARBA00022741"/>
    </source>
</evidence>
<dbReference type="STRING" id="4155.A0A022REB6"/>
<feature type="binding site" evidence="12">
    <location>
        <begin position="24"/>
        <end position="27"/>
    </location>
    <ligand>
        <name>GTP</name>
        <dbReference type="ChEBI" id="CHEBI:37565"/>
    </ligand>
</feature>
<keyword evidence="8" id="KW-0653">Protein transport</keyword>
<dbReference type="PROSITE" id="PS51422">
    <property type="entry name" value="SAR1"/>
    <property type="match status" value="1"/>
</dbReference>
<name>A0A022REB6_ERYGU</name>
<dbReference type="Gene3D" id="3.40.50.300">
    <property type="entry name" value="P-loop containing nucleotide triphosphate hydrolases"/>
    <property type="match status" value="1"/>
</dbReference>
<evidence type="ECO:0000256" key="6">
    <source>
        <dbReference type="ARBA" id="ARBA00022824"/>
    </source>
</evidence>
<protein>
    <recommendedName>
        <fullName evidence="15">GTP-binding protein</fullName>
    </recommendedName>
</protein>
<dbReference type="PRINTS" id="PR00328">
    <property type="entry name" value="SAR1GTPBP"/>
</dbReference>
<sequence length="91" mass="9957">SNKELDGLLSDESLANVPFLILGNKIDVAYAVSEEELRYHLGLMGITTGKGKVNLAESNVRPIEVFMCSIVRKMAMEMASSGFLTTSTRVF</sequence>
<evidence type="ECO:0000256" key="4">
    <source>
        <dbReference type="ARBA" id="ARBA00022448"/>
    </source>
</evidence>
<dbReference type="EMBL" id="KI630555">
    <property type="protein sequence ID" value="EYU37235.1"/>
    <property type="molecule type" value="Genomic_DNA"/>
</dbReference>
<feature type="binding site" evidence="11">
    <location>
        <position position="71"/>
    </location>
    <ligand>
        <name>GTP</name>
        <dbReference type="ChEBI" id="CHEBI:37565"/>
    </ligand>
</feature>
<feature type="non-terminal residue" evidence="13">
    <location>
        <position position="1"/>
    </location>
</feature>
<dbReference type="GO" id="GO:0005783">
    <property type="term" value="C:endoplasmic reticulum"/>
    <property type="evidence" value="ECO:0007669"/>
    <property type="project" value="UniProtKB-SubCell"/>
</dbReference>
<dbReference type="PANTHER" id="PTHR45684">
    <property type="entry name" value="RE74312P"/>
    <property type="match status" value="1"/>
</dbReference>
<dbReference type="GO" id="GO:0016192">
    <property type="term" value="P:vesicle-mediated transport"/>
    <property type="evidence" value="ECO:0007669"/>
    <property type="project" value="UniProtKB-KW"/>
</dbReference>
<evidence type="ECO:0000256" key="2">
    <source>
        <dbReference type="ARBA" id="ARBA00004555"/>
    </source>
</evidence>
<dbReference type="GO" id="GO:0006886">
    <property type="term" value="P:intracellular protein transport"/>
    <property type="evidence" value="ECO:0007669"/>
    <property type="project" value="InterPro"/>
</dbReference>
<dbReference type="GO" id="GO:0005525">
    <property type="term" value="F:GTP binding"/>
    <property type="evidence" value="ECO:0007669"/>
    <property type="project" value="UniProtKB-KW"/>
</dbReference>
<evidence type="ECO:0000313" key="13">
    <source>
        <dbReference type="EMBL" id="EYU37235.1"/>
    </source>
</evidence>
<keyword evidence="9" id="KW-0333">Golgi apparatus</keyword>
<keyword evidence="6" id="KW-0256">Endoplasmic reticulum</keyword>
<dbReference type="InterPro" id="IPR006687">
    <property type="entry name" value="Small_GTPase_SAR1"/>
</dbReference>
<evidence type="ECO:0008006" key="15">
    <source>
        <dbReference type="Google" id="ProtNLM"/>
    </source>
</evidence>
<feature type="binding site" evidence="11">
    <location>
        <position position="27"/>
    </location>
    <ligand>
        <name>GTP</name>
        <dbReference type="ChEBI" id="CHEBI:37565"/>
    </ligand>
</feature>
<dbReference type="GO" id="GO:0005794">
    <property type="term" value="C:Golgi apparatus"/>
    <property type="evidence" value="ECO:0007669"/>
    <property type="project" value="UniProtKB-SubCell"/>
</dbReference>
<keyword evidence="5 11" id="KW-0547">Nucleotide-binding</keyword>
<keyword evidence="14" id="KW-1185">Reference proteome</keyword>
<keyword evidence="7" id="KW-0931">ER-Golgi transport</keyword>
<dbReference type="InterPro" id="IPR006689">
    <property type="entry name" value="Small_GTPase_ARF/SAR"/>
</dbReference>
<comment type="subcellular location">
    <subcellularLocation>
        <location evidence="1">Endoplasmic reticulum</location>
    </subcellularLocation>
    <subcellularLocation>
        <location evidence="2">Golgi apparatus</location>
    </subcellularLocation>
</comment>
<gene>
    <name evidence="13" type="ORF">MIMGU_mgv1a026445mg</name>
</gene>
<evidence type="ECO:0000256" key="1">
    <source>
        <dbReference type="ARBA" id="ARBA00004240"/>
    </source>
</evidence>
<keyword evidence="4" id="KW-0813">Transport</keyword>
<evidence type="ECO:0000313" key="14">
    <source>
        <dbReference type="Proteomes" id="UP000030748"/>
    </source>
</evidence>
<keyword evidence="10 12" id="KW-0342">GTP-binding</keyword>
<accession>A0A022REB6</accession>
<comment type="similarity">
    <text evidence="3">Belongs to the small GTPase superfamily. SAR1 family.</text>
</comment>
<feature type="binding site" evidence="11">
    <location>
        <position position="24"/>
    </location>
    <ligand>
        <name>GTP</name>
        <dbReference type="ChEBI" id="CHEBI:37565"/>
    </ligand>
</feature>
<feature type="binding site" evidence="11">
    <location>
        <position position="70"/>
    </location>
    <ligand>
        <name>GTP</name>
        <dbReference type="ChEBI" id="CHEBI:37565"/>
    </ligand>
</feature>
<evidence type="ECO:0000256" key="3">
    <source>
        <dbReference type="ARBA" id="ARBA00007507"/>
    </source>
</evidence>
<evidence type="ECO:0000256" key="10">
    <source>
        <dbReference type="ARBA" id="ARBA00023134"/>
    </source>
</evidence>
<evidence type="ECO:0000256" key="8">
    <source>
        <dbReference type="ARBA" id="ARBA00022927"/>
    </source>
</evidence>
<feature type="binding site" evidence="11">
    <location>
        <position position="25"/>
    </location>
    <ligand>
        <name>GTP</name>
        <dbReference type="ChEBI" id="CHEBI:37565"/>
    </ligand>
</feature>
<evidence type="ECO:0000256" key="7">
    <source>
        <dbReference type="ARBA" id="ARBA00022892"/>
    </source>
</evidence>
<evidence type="ECO:0000256" key="11">
    <source>
        <dbReference type="PIRSR" id="PIRSR606687-2"/>
    </source>
</evidence>
<dbReference type="SUPFAM" id="SSF52540">
    <property type="entry name" value="P-loop containing nucleoside triphosphate hydrolases"/>
    <property type="match status" value="1"/>
</dbReference>
<dbReference type="InterPro" id="IPR027417">
    <property type="entry name" value="P-loop_NTPase"/>
</dbReference>
<evidence type="ECO:0000256" key="9">
    <source>
        <dbReference type="ARBA" id="ARBA00023034"/>
    </source>
</evidence>
<dbReference type="Pfam" id="PF00025">
    <property type="entry name" value="Arf"/>
    <property type="match status" value="1"/>
</dbReference>
<dbReference type="AlphaFoldDB" id="A0A022REB6"/>
<reference evidence="13 14" key="1">
    <citation type="journal article" date="2013" name="Proc. Natl. Acad. Sci. U.S.A.">
        <title>Fine-scale variation in meiotic recombination in Mimulus inferred from population shotgun sequencing.</title>
        <authorList>
            <person name="Hellsten U."/>
            <person name="Wright K.M."/>
            <person name="Jenkins J."/>
            <person name="Shu S."/>
            <person name="Yuan Y."/>
            <person name="Wessler S.R."/>
            <person name="Schmutz J."/>
            <person name="Willis J.H."/>
            <person name="Rokhsar D.S."/>
        </authorList>
    </citation>
    <scope>NUCLEOTIDE SEQUENCE [LARGE SCALE GENOMIC DNA]</scope>
    <source>
        <strain evidence="14">cv. DUN x IM62</strain>
    </source>
</reference>
<proteinExistence type="inferred from homology"/>
<dbReference type="GO" id="GO:0003924">
    <property type="term" value="F:GTPase activity"/>
    <property type="evidence" value="ECO:0007669"/>
    <property type="project" value="InterPro"/>
</dbReference>
<evidence type="ECO:0000256" key="12">
    <source>
        <dbReference type="PIRSR" id="PIRSR606689-1"/>
    </source>
</evidence>